<dbReference type="Proteomes" id="UP000642571">
    <property type="component" value="Unassembled WGS sequence"/>
</dbReference>
<keyword evidence="2" id="KW-1185">Reference proteome</keyword>
<dbReference type="EMBL" id="BMIN01000002">
    <property type="protein sequence ID" value="GGD02297.1"/>
    <property type="molecule type" value="Genomic_DNA"/>
</dbReference>
<organism evidence="1 2">
    <name type="scientific">Pontibacillus salipaludis</name>
    <dbReference type="NCBI Taxonomy" id="1697394"/>
    <lineage>
        <taxon>Bacteria</taxon>
        <taxon>Bacillati</taxon>
        <taxon>Bacillota</taxon>
        <taxon>Bacilli</taxon>
        <taxon>Bacillales</taxon>
        <taxon>Bacillaceae</taxon>
        <taxon>Pontibacillus</taxon>
    </lineage>
</organism>
<dbReference type="RefSeq" id="WP_188650972.1">
    <property type="nucleotide sequence ID" value="NZ_BMIN01000002.1"/>
</dbReference>
<name>A0ABQ1PRX7_9BACI</name>
<evidence type="ECO:0000313" key="1">
    <source>
        <dbReference type="EMBL" id="GGD02297.1"/>
    </source>
</evidence>
<comment type="caution">
    <text evidence="1">The sequence shown here is derived from an EMBL/GenBank/DDBJ whole genome shotgun (WGS) entry which is preliminary data.</text>
</comment>
<proteinExistence type="predicted"/>
<evidence type="ECO:0000313" key="2">
    <source>
        <dbReference type="Proteomes" id="UP000642571"/>
    </source>
</evidence>
<sequence>MSFRKFLFEDFQKQKEMGGLKSFDELTKEELKEIFYHELISDSRIAELFDVGKRTVTNRRYKLGLKENRLKYTEGWSKRVLDEKIKS</sequence>
<accession>A0ABQ1PRX7</accession>
<reference evidence="2" key="1">
    <citation type="journal article" date="2019" name="Int. J. Syst. Evol. Microbiol.">
        <title>The Global Catalogue of Microorganisms (GCM) 10K type strain sequencing project: providing services to taxonomists for standard genome sequencing and annotation.</title>
        <authorList>
            <consortium name="The Broad Institute Genomics Platform"/>
            <consortium name="The Broad Institute Genome Sequencing Center for Infectious Disease"/>
            <person name="Wu L."/>
            <person name="Ma J."/>
        </authorList>
    </citation>
    <scope>NUCLEOTIDE SEQUENCE [LARGE SCALE GENOMIC DNA]</scope>
    <source>
        <strain evidence="2">CGMCC 1.15353</strain>
    </source>
</reference>
<gene>
    <name evidence="1" type="ORF">GCM10011389_07170</name>
</gene>
<protein>
    <submittedName>
        <fullName evidence="1">Uncharacterized protein</fullName>
    </submittedName>
</protein>